<organism evidence="4 5">
    <name type="scientific">Paenibacillus terreus</name>
    <dbReference type="NCBI Taxonomy" id="1387834"/>
    <lineage>
        <taxon>Bacteria</taxon>
        <taxon>Bacillati</taxon>
        <taxon>Bacillota</taxon>
        <taxon>Bacilli</taxon>
        <taxon>Bacillales</taxon>
        <taxon>Paenibacillaceae</taxon>
        <taxon>Paenibacillus</taxon>
    </lineage>
</organism>
<evidence type="ECO:0000256" key="1">
    <source>
        <dbReference type="SAM" id="Phobius"/>
    </source>
</evidence>
<dbReference type="PANTHER" id="PTHR37810:SF9">
    <property type="entry name" value="MEMBRANE PROTEIN"/>
    <property type="match status" value="1"/>
</dbReference>
<dbReference type="RefSeq" id="WP_375528498.1">
    <property type="nucleotide sequence ID" value="NZ_JBHILM010000049.1"/>
</dbReference>
<feature type="transmembrane region" description="Helical" evidence="1">
    <location>
        <begin position="86"/>
        <end position="106"/>
    </location>
</feature>
<keyword evidence="5" id="KW-1185">Reference proteome</keyword>
<dbReference type="PANTHER" id="PTHR37810">
    <property type="entry name" value="IMMUNITY PROTEIN SDPI"/>
    <property type="match status" value="1"/>
</dbReference>
<dbReference type="Pfam" id="PF19124">
    <property type="entry name" value="DUF5808"/>
    <property type="match status" value="1"/>
</dbReference>
<feature type="transmembrane region" description="Helical" evidence="1">
    <location>
        <begin position="6"/>
        <end position="26"/>
    </location>
</feature>
<feature type="transmembrane region" description="Helical" evidence="1">
    <location>
        <begin position="54"/>
        <end position="74"/>
    </location>
</feature>
<feature type="domain" description="DUF1648" evidence="2">
    <location>
        <begin position="149"/>
        <end position="195"/>
    </location>
</feature>
<feature type="transmembrane region" description="Helical" evidence="1">
    <location>
        <begin position="346"/>
        <end position="365"/>
    </location>
</feature>
<gene>
    <name evidence="4" type="ORF">ACE3NQ_28390</name>
</gene>
<evidence type="ECO:0000313" key="4">
    <source>
        <dbReference type="EMBL" id="MFB5684833.1"/>
    </source>
</evidence>
<feature type="transmembrane region" description="Helical" evidence="1">
    <location>
        <begin position="238"/>
        <end position="260"/>
    </location>
</feature>
<comment type="caution">
    <text evidence="4">The sequence shown here is derived from an EMBL/GenBank/DDBJ whole genome shotgun (WGS) entry which is preliminary data.</text>
</comment>
<protein>
    <submittedName>
        <fullName evidence="4">DUF1648 domain-containing protein</fullName>
    </submittedName>
</protein>
<evidence type="ECO:0000259" key="2">
    <source>
        <dbReference type="Pfam" id="PF07853"/>
    </source>
</evidence>
<dbReference type="Pfam" id="PF07853">
    <property type="entry name" value="DUF1648"/>
    <property type="match status" value="1"/>
</dbReference>
<keyword evidence="1" id="KW-0812">Transmembrane</keyword>
<dbReference type="InterPro" id="IPR012867">
    <property type="entry name" value="DUF1648"/>
</dbReference>
<keyword evidence="1" id="KW-1133">Transmembrane helix</keyword>
<proteinExistence type="predicted"/>
<feature type="domain" description="DUF5808" evidence="3">
    <location>
        <begin position="323"/>
        <end position="348"/>
    </location>
</feature>
<dbReference type="InterPro" id="IPR043831">
    <property type="entry name" value="DUF5808"/>
</dbReference>
<reference evidence="4 5" key="1">
    <citation type="submission" date="2024-09" db="EMBL/GenBank/DDBJ databases">
        <authorList>
            <person name="Ruan L."/>
        </authorList>
    </citation>
    <scope>NUCLEOTIDE SEQUENCE [LARGE SCALE GENOMIC DNA]</scope>
    <source>
        <strain evidence="4 5">D33</strain>
    </source>
</reference>
<accession>A0ABV5BGM5</accession>
<evidence type="ECO:0000313" key="5">
    <source>
        <dbReference type="Proteomes" id="UP001580407"/>
    </source>
</evidence>
<dbReference type="Proteomes" id="UP001580407">
    <property type="component" value="Unassembled WGS sequence"/>
</dbReference>
<dbReference type="EMBL" id="JBHILM010000049">
    <property type="protein sequence ID" value="MFB5684833.1"/>
    <property type="molecule type" value="Genomic_DNA"/>
</dbReference>
<evidence type="ECO:0000259" key="3">
    <source>
        <dbReference type="Pfam" id="PF19124"/>
    </source>
</evidence>
<feature type="transmembrane region" description="Helical" evidence="1">
    <location>
        <begin position="186"/>
        <end position="206"/>
    </location>
</feature>
<sequence>MQWIHFMMLMVIFLPTVFLTAFTPYFTRRTESFGVTISEEAYYSRPLQVMRRNFAALNITLQLILLVICVWGTVSRSDSYAQGVWMGVYTIAMIIAHFLTLCYFHFKMKKYKAEHLSDTMHTSKLILDTKFRDRKLALSNKWYLIHAAIILFTAIFTIVSYDKFPDKIVMQYDFAGNPSTVKDKSIGTVFMPVIMQAILTMMFLYINTIIHRSRQQVDTDNPEVSLKKNAVFRMRNSLFNFVTSIMFILLFNFIQMTMIYPVNPDLTFIVVIAMVFVILAGVTVLFITTGQGGSRVKSGGKPSAVTPRNEDDNWKLGIFYYNPNDPSLFVEKRMGFGWTLNHARPAAWLLLIGLFGSIILVSFLVP</sequence>
<feature type="transmembrane region" description="Helical" evidence="1">
    <location>
        <begin position="266"/>
        <end position="287"/>
    </location>
</feature>
<keyword evidence="1" id="KW-0472">Membrane</keyword>
<feature type="transmembrane region" description="Helical" evidence="1">
    <location>
        <begin position="142"/>
        <end position="161"/>
    </location>
</feature>
<name>A0ABV5BGM5_9BACL</name>